<dbReference type="PANTHER" id="PTHR43881:SF1">
    <property type="entry name" value="GAMMA-GLUTAMYLTRANSPEPTIDASE (AFU_ORTHOLOGUE AFUA_4G13580)"/>
    <property type="match status" value="1"/>
</dbReference>
<dbReference type="RefSeq" id="XP_001749223.1">
    <property type="nucleotide sequence ID" value="XM_001749171.1"/>
</dbReference>
<evidence type="ECO:0000313" key="1">
    <source>
        <dbReference type="EMBL" id="EDQ86029.1"/>
    </source>
</evidence>
<dbReference type="InterPro" id="IPR043138">
    <property type="entry name" value="GGT_lsub"/>
</dbReference>
<reference evidence="1 2" key="1">
    <citation type="journal article" date="2008" name="Nature">
        <title>The genome of the choanoflagellate Monosiga brevicollis and the origin of metazoans.</title>
        <authorList>
            <consortium name="JGI Sequencing"/>
            <person name="King N."/>
            <person name="Westbrook M.J."/>
            <person name="Young S.L."/>
            <person name="Kuo A."/>
            <person name="Abedin M."/>
            <person name="Chapman J."/>
            <person name="Fairclough S."/>
            <person name="Hellsten U."/>
            <person name="Isogai Y."/>
            <person name="Letunic I."/>
            <person name="Marr M."/>
            <person name="Pincus D."/>
            <person name="Putnam N."/>
            <person name="Rokas A."/>
            <person name="Wright K.J."/>
            <person name="Zuzow R."/>
            <person name="Dirks W."/>
            <person name="Good M."/>
            <person name="Goodstein D."/>
            <person name="Lemons D."/>
            <person name="Li W."/>
            <person name="Lyons J.B."/>
            <person name="Morris A."/>
            <person name="Nichols S."/>
            <person name="Richter D.J."/>
            <person name="Salamov A."/>
            <person name="Bork P."/>
            <person name="Lim W.A."/>
            <person name="Manning G."/>
            <person name="Miller W.T."/>
            <person name="McGinnis W."/>
            <person name="Shapiro H."/>
            <person name="Tjian R."/>
            <person name="Grigoriev I.V."/>
            <person name="Rokhsar D."/>
        </authorList>
    </citation>
    <scope>NUCLEOTIDE SEQUENCE [LARGE SCALE GENOMIC DNA]</scope>
    <source>
        <strain evidence="2">MX1 / ATCC 50154</strain>
    </source>
</reference>
<protein>
    <recommendedName>
        <fullName evidence="3">Gamma-glutamyltransferase</fullName>
    </recommendedName>
</protein>
<evidence type="ECO:0008006" key="3">
    <source>
        <dbReference type="Google" id="ProtNLM"/>
    </source>
</evidence>
<evidence type="ECO:0000313" key="2">
    <source>
        <dbReference type="Proteomes" id="UP000001357"/>
    </source>
</evidence>
<accession>A9V8W3</accession>
<dbReference type="KEGG" id="mbr:MONBRDRAFT_33978"/>
<dbReference type="InParanoid" id="A9V8W3"/>
<organism evidence="1 2">
    <name type="scientific">Monosiga brevicollis</name>
    <name type="common">Choanoflagellate</name>
    <dbReference type="NCBI Taxonomy" id="81824"/>
    <lineage>
        <taxon>Eukaryota</taxon>
        <taxon>Choanoflagellata</taxon>
        <taxon>Craspedida</taxon>
        <taxon>Salpingoecidae</taxon>
        <taxon>Monosiga</taxon>
    </lineage>
</organism>
<sequence length="552" mass="58043">MENFNSRRSTALSLDGMVASTQPLANRIGQRILAQGGNAADAAVAMAAALNVTEPCSTGIGGDCFCLYFDATTKKVHGLNGSGRTSANTTLEAVRASGIAGDKLPWDHALTVTVPGAAAGWVDTIEHFGTMTMQQVLQPAIDLARQGAPIHHVAARSWAGAQASALQSSANPGGQAMLLQGQPPAEGQVMVMPELAATFELLASKGKSGFYQGRIAQAIVDCVQEHGGILTLEDLEQHRSTLDDPLYVDYAGVRLWEMPPNGQGLTALLALNILEHIPGFESLEINSTQYLHFVIEAVRLAFADTTFYVADPAVSAVPIAELLSESYAAQRAKLIRPDVAMAEPDRGSPVNSCDTVLLTVTDKAGNACSFINSNYMGFGSCLVPTGCGFTLQNRGANFVLQSGHPNCIGPRKRPYHTIIPGLVTNADSGELYMTFGVMGGFMQPQGHVQVLLNLIQHGLSPQAALDAPRFCVGPGHEGAAGGVALEEGISAQVQAELAAMGHEVELLTGYDRSRFGRGQVIRQEMQAASDGTTRRVWAAGSDPRGDGAAVPA</sequence>
<dbReference type="InterPro" id="IPR043137">
    <property type="entry name" value="GGT_ssub_C"/>
</dbReference>
<gene>
    <name evidence="1" type="ORF">MONBRDRAFT_33978</name>
</gene>
<dbReference type="GeneID" id="5894405"/>
<dbReference type="Pfam" id="PF01019">
    <property type="entry name" value="G_glu_transpept"/>
    <property type="match status" value="1"/>
</dbReference>
<dbReference type="Gene3D" id="1.10.246.130">
    <property type="match status" value="1"/>
</dbReference>
<dbReference type="STRING" id="81824.A9V8W3"/>
<dbReference type="EMBL" id="CH991569">
    <property type="protein sequence ID" value="EDQ86029.1"/>
    <property type="molecule type" value="Genomic_DNA"/>
</dbReference>
<dbReference type="Proteomes" id="UP000001357">
    <property type="component" value="Unassembled WGS sequence"/>
</dbReference>
<proteinExistence type="predicted"/>
<dbReference type="OMA" id="EGNMVSY"/>
<dbReference type="eggNOG" id="KOG2410">
    <property type="taxonomic scope" value="Eukaryota"/>
</dbReference>
<dbReference type="InterPro" id="IPR052896">
    <property type="entry name" value="GGT-like_enzyme"/>
</dbReference>
<dbReference type="MEROPS" id="T03.025"/>
<dbReference type="PRINTS" id="PR01210">
    <property type="entry name" value="GGTRANSPTASE"/>
</dbReference>
<keyword evidence="2" id="KW-1185">Reference proteome</keyword>
<dbReference type="InterPro" id="IPR029055">
    <property type="entry name" value="Ntn_hydrolases_N"/>
</dbReference>
<dbReference type="Gene3D" id="3.60.20.40">
    <property type="match status" value="1"/>
</dbReference>
<name>A9V8W3_MONBE</name>
<dbReference type="AlphaFoldDB" id="A9V8W3"/>
<dbReference type="SUPFAM" id="SSF56235">
    <property type="entry name" value="N-terminal nucleophile aminohydrolases (Ntn hydrolases)"/>
    <property type="match status" value="1"/>
</dbReference>
<dbReference type="PANTHER" id="PTHR43881">
    <property type="entry name" value="GAMMA-GLUTAMYLTRANSPEPTIDASE (AFU_ORTHOLOGUE AFUA_4G13580)"/>
    <property type="match status" value="1"/>
</dbReference>